<dbReference type="InterPro" id="IPR051309">
    <property type="entry name" value="ABCF_ATPase"/>
</dbReference>
<dbReference type="InterPro" id="IPR003593">
    <property type="entry name" value="AAA+_ATPase"/>
</dbReference>
<dbReference type="RefSeq" id="WP_174880346.1">
    <property type="nucleotide sequence ID" value="NZ_CADEPK010000149.1"/>
</dbReference>
<dbReference type="PANTHER" id="PTHR42855">
    <property type="entry name" value="ABC TRANSPORTER ATP-BINDING SUBUNIT"/>
    <property type="match status" value="1"/>
</dbReference>
<feature type="domain" description="ABC transporter" evidence="4">
    <location>
        <begin position="300"/>
        <end position="512"/>
    </location>
</feature>
<evidence type="ECO:0000313" key="6">
    <source>
        <dbReference type="Proteomes" id="UP001232245"/>
    </source>
</evidence>
<accession>A0ABT9YVC1</accession>
<dbReference type="PANTHER" id="PTHR42855:SF2">
    <property type="entry name" value="DRUG RESISTANCE ABC TRANSPORTER,ATP-BINDING PROTEIN"/>
    <property type="match status" value="1"/>
</dbReference>
<dbReference type="Gene3D" id="3.40.50.300">
    <property type="entry name" value="P-loop containing nucleotide triphosphate hydrolases"/>
    <property type="match status" value="2"/>
</dbReference>
<comment type="caution">
    <text evidence="5">The sequence shown here is derived from an EMBL/GenBank/DDBJ whole genome shotgun (WGS) entry which is preliminary data.</text>
</comment>
<dbReference type="InterPro" id="IPR027417">
    <property type="entry name" value="P-loop_NTPase"/>
</dbReference>
<keyword evidence="2 5" id="KW-0067">ATP-binding</keyword>
<dbReference type="PROSITE" id="PS50893">
    <property type="entry name" value="ABC_TRANSPORTER_2"/>
    <property type="match status" value="2"/>
</dbReference>
<organism evidence="5 6">
    <name type="scientific">Metabacillus niabensis</name>
    <dbReference type="NCBI Taxonomy" id="324854"/>
    <lineage>
        <taxon>Bacteria</taxon>
        <taxon>Bacillati</taxon>
        <taxon>Bacillota</taxon>
        <taxon>Bacilli</taxon>
        <taxon>Bacillales</taxon>
        <taxon>Bacillaceae</taxon>
        <taxon>Metabacillus</taxon>
    </lineage>
</organism>
<name>A0ABT9YVC1_9BACI</name>
<dbReference type="SUPFAM" id="SSF52540">
    <property type="entry name" value="P-loop containing nucleoside triphosphate hydrolases"/>
    <property type="match status" value="2"/>
</dbReference>
<reference evidence="5 6" key="1">
    <citation type="submission" date="2023-07" db="EMBL/GenBank/DDBJ databases">
        <title>Genomic Encyclopedia of Type Strains, Phase IV (KMG-IV): sequencing the most valuable type-strain genomes for metagenomic binning, comparative biology and taxonomic classification.</title>
        <authorList>
            <person name="Goeker M."/>
        </authorList>
    </citation>
    <scope>NUCLEOTIDE SEQUENCE [LARGE SCALE GENOMIC DNA]</scope>
    <source>
        <strain evidence="5 6">DSM 17723</strain>
    </source>
</reference>
<feature type="domain" description="ABC transporter" evidence="4">
    <location>
        <begin position="4"/>
        <end position="208"/>
    </location>
</feature>
<evidence type="ECO:0000259" key="4">
    <source>
        <dbReference type="PROSITE" id="PS50893"/>
    </source>
</evidence>
<dbReference type="SMART" id="SM00382">
    <property type="entry name" value="AAA"/>
    <property type="match status" value="2"/>
</dbReference>
<evidence type="ECO:0000256" key="1">
    <source>
        <dbReference type="ARBA" id="ARBA00022741"/>
    </source>
</evidence>
<evidence type="ECO:0000256" key="2">
    <source>
        <dbReference type="ARBA" id="ARBA00022840"/>
    </source>
</evidence>
<gene>
    <name evidence="5" type="ORF">J2S02_000006</name>
</gene>
<evidence type="ECO:0000313" key="5">
    <source>
        <dbReference type="EMBL" id="MDQ0223684.1"/>
    </source>
</evidence>
<proteinExistence type="predicted"/>
<keyword evidence="6" id="KW-1185">Reference proteome</keyword>
<evidence type="ECO:0000256" key="3">
    <source>
        <dbReference type="SAM" id="Coils"/>
    </source>
</evidence>
<keyword evidence="1" id="KW-0547">Nucleotide-binding</keyword>
<dbReference type="Proteomes" id="UP001232245">
    <property type="component" value="Unassembled WGS sequence"/>
</dbReference>
<dbReference type="CDD" id="cd03221">
    <property type="entry name" value="ABCF_EF-3"/>
    <property type="match status" value="2"/>
</dbReference>
<protein>
    <submittedName>
        <fullName evidence="5">Macrolide transport system ATP-binding/permease protein</fullName>
    </submittedName>
</protein>
<dbReference type="Pfam" id="PF00005">
    <property type="entry name" value="ABC_tran"/>
    <property type="match status" value="2"/>
</dbReference>
<sequence>MFIVKARNITKSFADEMILNDVSFDLLKNERVGLVGANGAGKTTLAQIIYGQLAPDSGKIEKQQNITVGYLHQSVDNTLQEDALSSKEFYLRTSELGLQQVQNWTNEQLAHLSGGERLKITLAQIWATQPELLILDEPTNHLDFQGVNWLINELKHFNGTVLIISHDRYFLDKTVSTIYDLEQGNLTIYSGNYTTYREKKKKLNADKLHQYENMQKYKANVEQQINQLQQWSGKAHRNMNKQEGFKEYHGVKAKKIDKAIKSKMKRLNQELEKKKIEKPIEEATVRFQFAENKKRGKRMVEAERLEKSFGKRTLFKDSSFYINNGERIGLIGPNGSGKTTLLNIIIGQEQQSSGKLIISQANKVAYLSQDVGDMPLSIRAIDALELTDQEEQFKARTILANMGIHADKLMQPIATLSLGERTRIKLTKILLQGYNLLILDEPTNHLDLASREQLEAALTDFTGTLLIVSHDYYFMNKLCNKLLVIENEKIIRVEMNLEQYEKRKQRQSEPNILGIKEELLCIETEITAVLGQMSLILPSSEEYIQLDEKFLSLTKKKRELINLLDKRNK</sequence>
<dbReference type="NCBIfam" id="NF000355">
    <property type="entry name" value="ribo_prot_ABC_F"/>
    <property type="match status" value="1"/>
</dbReference>
<dbReference type="GO" id="GO:0005524">
    <property type="term" value="F:ATP binding"/>
    <property type="evidence" value="ECO:0007669"/>
    <property type="project" value="UniProtKB-KW"/>
</dbReference>
<dbReference type="InterPro" id="IPR003439">
    <property type="entry name" value="ABC_transporter-like_ATP-bd"/>
</dbReference>
<dbReference type="EMBL" id="JAUSTZ010000001">
    <property type="protein sequence ID" value="MDQ0223684.1"/>
    <property type="molecule type" value="Genomic_DNA"/>
</dbReference>
<keyword evidence="3" id="KW-0175">Coiled coil</keyword>
<feature type="coiled-coil region" evidence="3">
    <location>
        <begin position="214"/>
        <end position="284"/>
    </location>
</feature>